<dbReference type="PANTHER" id="PTHR10677:SF21">
    <property type="entry name" value="UBIQUILIN-4"/>
    <property type="match status" value="1"/>
</dbReference>
<feature type="region of interest" description="Disordered" evidence="1">
    <location>
        <begin position="289"/>
        <end position="334"/>
    </location>
</feature>
<dbReference type="GO" id="GO:0031593">
    <property type="term" value="F:polyubiquitin modification-dependent protein binding"/>
    <property type="evidence" value="ECO:0007669"/>
    <property type="project" value="TreeGrafter"/>
</dbReference>
<evidence type="ECO:0000256" key="1">
    <source>
        <dbReference type="SAM" id="MobiDB-lite"/>
    </source>
</evidence>
<dbReference type="SUPFAM" id="SSF54236">
    <property type="entry name" value="Ubiquitin-like"/>
    <property type="match status" value="1"/>
</dbReference>
<dbReference type="GO" id="GO:0005829">
    <property type="term" value="C:cytosol"/>
    <property type="evidence" value="ECO:0007669"/>
    <property type="project" value="TreeGrafter"/>
</dbReference>
<sequence length="517" mass="56409">MADDRPAPSTASNNCIQIILQNLEKSEEMTVRADITVGQLKAGLAERFGPDGAVLLIHGGRVLSDSELVSSLQGKDGEVQLCVRQRCAADSSVNDEDSSSQTSAFLDTEAEAQTPTSPLFLVEDLDALGLSDAGPGLLSLLQGQMEMQLLSSPEMLQRVLGSSFVQSSLSDASPELTRNLILSNPQIQLLLQTCPELEDQINNPEIIADVMVLSNAKRLFTEKLLKCEYSVILLVDPKNVTISEPEDQIKTQDNPQPKLNLSSMPTAVLELVRNPDRVMELLKNEEAEIDHASQQRPKSTHHRFTFPPRSSSSTKSENLIHPSETKPESNIRQSANRVKKTVGVFSSGPTCLSKSDSVRSQKLSMQSLLEQISSSPGLMESLLSGPHVKNLLQCLSHNPELAAQMLLSHPLLSENTELRLQLEQQIPLLLQQMQSPELLSSMLNPKAVEALLQIQQGLQTLASEAPGLIPASVLNKPESASAVSTTTDQQRQFVQQMLQTLVNSDHKDLERLGSEGC</sequence>
<dbReference type="EMBL" id="JBBPFD010000003">
    <property type="protein sequence ID" value="KAK7933183.1"/>
    <property type="molecule type" value="Genomic_DNA"/>
</dbReference>
<dbReference type="Proteomes" id="UP001460270">
    <property type="component" value="Unassembled WGS sequence"/>
</dbReference>
<dbReference type="GO" id="GO:0006511">
    <property type="term" value="P:ubiquitin-dependent protein catabolic process"/>
    <property type="evidence" value="ECO:0007669"/>
    <property type="project" value="TreeGrafter"/>
</dbReference>
<evidence type="ECO:0008006" key="4">
    <source>
        <dbReference type="Google" id="ProtNLM"/>
    </source>
</evidence>
<dbReference type="PANTHER" id="PTHR10677">
    <property type="entry name" value="UBIQUILIN"/>
    <property type="match status" value="1"/>
</dbReference>
<accession>A0AAW0PRC1</accession>
<dbReference type="InterPro" id="IPR029071">
    <property type="entry name" value="Ubiquitin-like_domsf"/>
</dbReference>
<comment type="caution">
    <text evidence="2">The sequence shown here is derived from an EMBL/GenBank/DDBJ whole genome shotgun (WGS) entry which is preliminary data.</text>
</comment>
<dbReference type="InterPro" id="IPR015496">
    <property type="entry name" value="Ubiquilin"/>
</dbReference>
<gene>
    <name evidence="2" type="ORF">WMY93_004079</name>
</gene>
<reference evidence="3" key="1">
    <citation type="submission" date="2024-04" db="EMBL/GenBank/DDBJ databases">
        <title>Salinicola lusitanus LLJ914,a marine bacterium isolated from the Okinawa Trough.</title>
        <authorList>
            <person name="Li J."/>
        </authorList>
    </citation>
    <scope>NUCLEOTIDE SEQUENCE [LARGE SCALE GENOMIC DNA]</scope>
</reference>
<protein>
    <recommendedName>
        <fullName evidence="4">Ubiquitin-like domain-containing protein</fullName>
    </recommendedName>
</protein>
<evidence type="ECO:0000313" key="3">
    <source>
        <dbReference type="Proteomes" id="UP001460270"/>
    </source>
</evidence>
<proteinExistence type="predicted"/>
<evidence type="ECO:0000313" key="2">
    <source>
        <dbReference type="EMBL" id="KAK7933183.1"/>
    </source>
</evidence>
<keyword evidence="3" id="KW-1185">Reference proteome</keyword>
<organism evidence="2 3">
    <name type="scientific">Mugilogobius chulae</name>
    <name type="common">yellowstripe goby</name>
    <dbReference type="NCBI Taxonomy" id="88201"/>
    <lineage>
        <taxon>Eukaryota</taxon>
        <taxon>Metazoa</taxon>
        <taxon>Chordata</taxon>
        <taxon>Craniata</taxon>
        <taxon>Vertebrata</taxon>
        <taxon>Euteleostomi</taxon>
        <taxon>Actinopterygii</taxon>
        <taxon>Neopterygii</taxon>
        <taxon>Teleostei</taxon>
        <taxon>Neoteleostei</taxon>
        <taxon>Acanthomorphata</taxon>
        <taxon>Gobiaria</taxon>
        <taxon>Gobiiformes</taxon>
        <taxon>Gobioidei</taxon>
        <taxon>Gobiidae</taxon>
        <taxon>Gobionellinae</taxon>
        <taxon>Mugilogobius</taxon>
    </lineage>
</organism>
<name>A0AAW0PRC1_9GOBI</name>
<dbReference type="Gene3D" id="3.10.20.90">
    <property type="entry name" value="Phosphatidylinositol 3-kinase Catalytic Subunit, Chain A, domain 1"/>
    <property type="match status" value="1"/>
</dbReference>
<dbReference type="Pfam" id="PF23195">
    <property type="entry name" value="UBQLN1"/>
    <property type="match status" value="1"/>
</dbReference>
<feature type="compositionally biased region" description="Polar residues" evidence="1">
    <location>
        <begin position="308"/>
        <end position="317"/>
    </location>
</feature>
<dbReference type="AlphaFoldDB" id="A0AAW0PRC1"/>